<evidence type="ECO:0000256" key="1">
    <source>
        <dbReference type="SAM" id="MobiDB-lite"/>
    </source>
</evidence>
<reference evidence="4 5" key="1">
    <citation type="submission" date="2020-04" db="EMBL/GenBank/DDBJ databases">
        <title>MicrobeNet Type strains.</title>
        <authorList>
            <person name="Nicholson A.C."/>
        </authorList>
    </citation>
    <scope>NUCLEOTIDE SEQUENCE [LARGE SCALE GENOMIC DNA]</scope>
    <source>
        <strain evidence="4 5">ATCC BAA-788</strain>
    </source>
</reference>
<evidence type="ECO:0000259" key="3">
    <source>
        <dbReference type="SMART" id="SM00460"/>
    </source>
</evidence>
<dbReference type="InterPro" id="IPR052901">
    <property type="entry name" value="Bact_TGase-like"/>
</dbReference>
<keyword evidence="2" id="KW-0472">Membrane</keyword>
<dbReference type="PANTHER" id="PTHR42736:SF1">
    <property type="entry name" value="PROTEIN-GLUTAMINE GAMMA-GLUTAMYLTRANSFERASE"/>
    <property type="match status" value="1"/>
</dbReference>
<dbReference type="Gene3D" id="3.10.620.30">
    <property type="match status" value="1"/>
</dbReference>
<dbReference type="Pfam" id="PF01841">
    <property type="entry name" value="Transglut_core"/>
    <property type="match status" value="1"/>
</dbReference>
<evidence type="ECO:0000313" key="4">
    <source>
        <dbReference type="EMBL" id="NKY23700.1"/>
    </source>
</evidence>
<sequence>MTANRGPGRVLLDVSVPALAVLAALTPLLPVYGGAVLLRPVAGGVVVGVLLALAMVRWRWNALVGTAVTLAVAAVVGGPFATPESAIASVLPTPASLAQVVRGAALGWKDVLTLQPPLGDTGWLLVPPYLLALIGTLAGVRLALAGDRWAPLAAVPAPLVLGAAVLLGTRETVSPVLVGAALGVVLLLWASWRSGRFRLRRPAVLALLLVLALGAGLGGGAAVQASGDRFVLRERLIPPFDPYDYPSPLSAFRSFVKEDDTLDLFTVTGLPQGARIRLATFDRFDGVVWNVAGDGSSRSSGQFRRVGSTVDADGSRTAGQRAEVEIEVDGLTGVWLPTVGQAESISFDDATAQSGLRYNDATGSAVVTGGLTAGTRYTIDTVIPAEPEDDQIGAAPAAETDLPEASGVPDAVATTAADAARDAGSPLEVARAMERALSEGGYFSHGLTAAGDYPSLSGHGADRLTSLLAGDLMVGDDEQYAAAMALMARAMGLPSRVVMGFVPGQAEDGSIAARDADEPVTVTGADIHAWVEIQFAGYGWITFDPTPPETQTPQEDDQTSPSEPDPQVAQPPPPPADPVDPPDDDAEDPQTDDPGDGGPLALWQRVLLGVAAGSGALLLLAAPFLVVLALKARRRSRRRNDPQPVRQVVGGWQEVLDLATDLRLPTDPVATRRETATALGDAFIEVAGAAATPTRRRDRRTGLPVELRALADRADAAVFGPGEPTLGEARGFWAAVDETLARMRAATPRRARWRGRFTTRSLRTRAAARRQRRVIRTRRQQR</sequence>
<dbReference type="SMART" id="SM00460">
    <property type="entry name" value="TGc"/>
    <property type="match status" value="1"/>
</dbReference>
<keyword evidence="5" id="KW-1185">Reference proteome</keyword>
<dbReference type="PANTHER" id="PTHR42736">
    <property type="entry name" value="PROTEIN-GLUTAMINE GAMMA-GLUTAMYLTRANSFERASE"/>
    <property type="match status" value="1"/>
</dbReference>
<comment type="caution">
    <text evidence="4">The sequence shown here is derived from an EMBL/GenBank/DDBJ whole genome shotgun (WGS) entry which is preliminary data.</text>
</comment>
<dbReference type="InterPro" id="IPR038765">
    <property type="entry name" value="Papain-like_cys_pep_sf"/>
</dbReference>
<dbReference type="SUPFAM" id="SSF54001">
    <property type="entry name" value="Cysteine proteinases"/>
    <property type="match status" value="1"/>
</dbReference>
<feature type="transmembrane region" description="Helical" evidence="2">
    <location>
        <begin position="122"/>
        <end position="142"/>
    </location>
</feature>
<dbReference type="AlphaFoldDB" id="A0A7X6KWW6"/>
<feature type="compositionally biased region" description="Acidic residues" evidence="1">
    <location>
        <begin position="580"/>
        <end position="595"/>
    </location>
</feature>
<feature type="transmembrane region" description="Helical" evidence="2">
    <location>
        <begin position="63"/>
        <end position="82"/>
    </location>
</feature>
<protein>
    <submittedName>
        <fullName evidence="4">Transglutaminase domain-containing protein</fullName>
    </submittedName>
</protein>
<dbReference type="InterPro" id="IPR002931">
    <property type="entry name" value="Transglutaminase-like"/>
</dbReference>
<proteinExistence type="predicted"/>
<keyword evidence="2" id="KW-0812">Transmembrane</keyword>
<feature type="transmembrane region" description="Helical" evidence="2">
    <location>
        <begin position="204"/>
        <end position="223"/>
    </location>
</feature>
<dbReference type="Proteomes" id="UP000581206">
    <property type="component" value="Unassembled WGS sequence"/>
</dbReference>
<dbReference type="EMBL" id="JAAXOX010000008">
    <property type="protein sequence ID" value="NKY23700.1"/>
    <property type="molecule type" value="Genomic_DNA"/>
</dbReference>
<feature type="domain" description="Transglutaminase-like" evidence="3">
    <location>
        <begin position="469"/>
        <end position="547"/>
    </location>
</feature>
<keyword evidence="2" id="KW-1133">Transmembrane helix</keyword>
<organism evidence="4 5">
    <name type="scientific">Cellulomonas denverensis</name>
    <dbReference type="NCBI Taxonomy" id="264297"/>
    <lineage>
        <taxon>Bacteria</taxon>
        <taxon>Bacillati</taxon>
        <taxon>Actinomycetota</taxon>
        <taxon>Actinomycetes</taxon>
        <taxon>Micrococcales</taxon>
        <taxon>Cellulomonadaceae</taxon>
        <taxon>Cellulomonas</taxon>
    </lineage>
</organism>
<evidence type="ECO:0000256" key="2">
    <source>
        <dbReference type="SAM" id="Phobius"/>
    </source>
</evidence>
<feature type="transmembrane region" description="Helical" evidence="2">
    <location>
        <begin position="173"/>
        <end position="192"/>
    </location>
</feature>
<feature type="transmembrane region" description="Helical" evidence="2">
    <location>
        <begin position="37"/>
        <end position="56"/>
    </location>
</feature>
<name>A0A7X6KWW6_9CELL</name>
<gene>
    <name evidence="4" type="ORF">HGA03_13590</name>
</gene>
<feature type="compositionally biased region" description="Pro residues" evidence="1">
    <location>
        <begin position="569"/>
        <end position="579"/>
    </location>
</feature>
<feature type="transmembrane region" description="Helical" evidence="2">
    <location>
        <begin position="149"/>
        <end position="167"/>
    </location>
</feature>
<feature type="region of interest" description="Disordered" evidence="1">
    <location>
        <begin position="542"/>
        <end position="598"/>
    </location>
</feature>
<dbReference type="RefSeq" id="WP_168630836.1">
    <property type="nucleotide sequence ID" value="NZ_BONL01000028.1"/>
</dbReference>
<accession>A0A7X6KWW6</accession>
<feature type="transmembrane region" description="Helical" evidence="2">
    <location>
        <begin position="606"/>
        <end position="630"/>
    </location>
</feature>
<evidence type="ECO:0000313" key="5">
    <source>
        <dbReference type="Proteomes" id="UP000581206"/>
    </source>
</evidence>
<feature type="transmembrane region" description="Helical" evidence="2">
    <location>
        <begin position="12"/>
        <end position="31"/>
    </location>
</feature>